<dbReference type="Gene3D" id="3.40.50.150">
    <property type="entry name" value="Vaccinia Virus protein VP39"/>
    <property type="match status" value="1"/>
</dbReference>
<dbReference type="Pfam" id="PF13649">
    <property type="entry name" value="Methyltransf_25"/>
    <property type="match status" value="1"/>
</dbReference>
<keyword evidence="2 5" id="KW-0808">Transferase</keyword>
<comment type="caution">
    <text evidence="5">The sequence shown here is derived from an EMBL/GenBank/DDBJ whole genome shotgun (WGS) entry which is preliminary data.</text>
</comment>
<evidence type="ECO:0000256" key="3">
    <source>
        <dbReference type="ARBA" id="ARBA00022691"/>
    </source>
</evidence>
<keyword evidence="1 5" id="KW-0489">Methyltransferase</keyword>
<dbReference type="SUPFAM" id="SSF53335">
    <property type="entry name" value="S-adenosyl-L-methionine-dependent methyltransferases"/>
    <property type="match status" value="1"/>
</dbReference>
<evidence type="ECO:0000256" key="2">
    <source>
        <dbReference type="ARBA" id="ARBA00022679"/>
    </source>
</evidence>
<gene>
    <name evidence="5" type="ORF">ACFP3H_13130</name>
</gene>
<dbReference type="EC" id="2.1.1.-" evidence="5"/>
<keyword evidence="6" id="KW-1185">Reference proteome</keyword>
<dbReference type="PANTHER" id="PTHR43464">
    <property type="entry name" value="METHYLTRANSFERASE"/>
    <property type="match status" value="1"/>
</dbReference>
<keyword evidence="3" id="KW-0949">S-adenosyl-L-methionine</keyword>
<name>A0ABW1JTE8_9NOCA</name>
<feature type="domain" description="Methyltransferase" evidence="4">
    <location>
        <begin position="53"/>
        <end position="148"/>
    </location>
</feature>
<dbReference type="InterPro" id="IPR029063">
    <property type="entry name" value="SAM-dependent_MTases_sf"/>
</dbReference>
<dbReference type="GO" id="GO:0032259">
    <property type="term" value="P:methylation"/>
    <property type="evidence" value="ECO:0007669"/>
    <property type="project" value="UniProtKB-KW"/>
</dbReference>
<dbReference type="CDD" id="cd02440">
    <property type="entry name" value="AdoMet_MTases"/>
    <property type="match status" value="1"/>
</dbReference>
<proteinExistence type="predicted"/>
<dbReference type="InterPro" id="IPR041698">
    <property type="entry name" value="Methyltransf_25"/>
</dbReference>
<evidence type="ECO:0000259" key="4">
    <source>
        <dbReference type="Pfam" id="PF13649"/>
    </source>
</evidence>
<dbReference type="RefSeq" id="WP_378604720.1">
    <property type="nucleotide sequence ID" value="NZ_JBHSQN010000008.1"/>
</dbReference>
<organism evidence="5 6">
    <name type="scientific">Nocardia lasii</name>
    <dbReference type="NCBI Taxonomy" id="1616107"/>
    <lineage>
        <taxon>Bacteria</taxon>
        <taxon>Bacillati</taxon>
        <taxon>Actinomycetota</taxon>
        <taxon>Actinomycetes</taxon>
        <taxon>Mycobacteriales</taxon>
        <taxon>Nocardiaceae</taxon>
        <taxon>Nocardia</taxon>
    </lineage>
</organism>
<dbReference type="Proteomes" id="UP001596223">
    <property type="component" value="Unassembled WGS sequence"/>
</dbReference>
<evidence type="ECO:0000256" key="1">
    <source>
        <dbReference type="ARBA" id="ARBA00022603"/>
    </source>
</evidence>
<dbReference type="PANTHER" id="PTHR43464:SF19">
    <property type="entry name" value="UBIQUINONE BIOSYNTHESIS O-METHYLTRANSFERASE, MITOCHONDRIAL"/>
    <property type="match status" value="1"/>
</dbReference>
<evidence type="ECO:0000313" key="6">
    <source>
        <dbReference type="Proteomes" id="UP001596223"/>
    </source>
</evidence>
<dbReference type="GO" id="GO:0008168">
    <property type="term" value="F:methyltransferase activity"/>
    <property type="evidence" value="ECO:0007669"/>
    <property type="project" value="UniProtKB-KW"/>
</dbReference>
<protein>
    <submittedName>
        <fullName evidence="5">Class I SAM-dependent methyltransferase</fullName>
        <ecNumber evidence="5">2.1.1.-</ecNumber>
    </submittedName>
</protein>
<evidence type="ECO:0000313" key="5">
    <source>
        <dbReference type="EMBL" id="MFC6011994.1"/>
    </source>
</evidence>
<accession>A0ABW1JTE8</accession>
<sequence length="279" mass="30038">MVAIDATNTDQARAWDGTDGAFWATHHEIAEASLSRYMPAFLAAAAIEPTHRVLDIGCGTGASTRAAAVAASAGTVLGIDLSTRMIELARDLAARKGLTNITFERADAQVFAFEPETYDIVISQTGAMFFGAPAVAFANLWRGLTRGGRLVLLTWQPPDRQEWRDAFTQALTGAMPPTPPPDAPGPFSLSEPDRVRALLGGAGFVDIACTPLAETTTYGRTVEQAYDFLFDLLGWMVEGQDAARREQSAAALRRTLAAHHTDDGVRFRSATWLITATRP</sequence>
<dbReference type="EMBL" id="JBHSQN010000008">
    <property type="protein sequence ID" value="MFC6011994.1"/>
    <property type="molecule type" value="Genomic_DNA"/>
</dbReference>
<reference evidence="6" key="1">
    <citation type="journal article" date="2019" name="Int. J. Syst. Evol. Microbiol.">
        <title>The Global Catalogue of Microorganisms (GCM) 10K type strain sequencing project: providing services to taxonomists for standard genome sequencing and annotation.</title>
        <authorList>
            <consortium name="The Broad Institute Genomics Platform"/>
            <consortium name="The Broad Institute Genome Sequencing Center for Infectious Disease"/>
            <person name="Wu L."/>
            <person name="Ma J."/>
        </authorList>
    </citation>
    <scope>NUCLEOTIDE SEQUENCE [LARGE SCALE GENOMIC DNA]</scope>
    <source>
        <strain evidence="6">CCUG 36956</strain>
    </source>
</reference>